<proteinExistence type="predicted"/>
<dbReference type="KEGG" id="aten:116307698"/>
<dbReference type="InterPro" id="IPR010721">
    <property type="entry name" value="UstE-like"/>
</dbReference>
<keyword evidence="1" id="KW-1133">Transmembrane helix</keyword>
<feature type="transmembrane region" description="Helical" evidence="1">
    <location>
        <begin position="221"/>
        <end position="239"/>
    </location>
</feature>
<dbReference type="GO" id="GO:0016020">
    <property type="term" value="C:membrane"/>
    <property type="evidence" value="ECO:0007669"/>
    <property type="project" value="TreeGrafter"/>
</dbReference>
<keyword evidence="1" id="KW-0472">Membrane</keyword>
<sequence length="268" mass="30984">MFVICITMGSKMSTMHPLLVTAAYDFGIQWVLWVFAALFQTEKFYDLAGSATYIFLAWQTLRSTGTFHLRQVLQTGCVTTWGVRLGSYLFTRILHDGHDSRFDKVRGNPKVFFIYWTIQGVWVFLTLLPTIILNTTRKDVELGWRDYLGWGLWTLGFLLEATADRQKSVFRSDPVNKGKWISSGLWSLCRHPNYLGEILLWAGLFLPASTVMKGWEFGSVISPFFVAYLLIRVSGIPLLDRQALKRWGDIPAYQRYRQETAKLIPYIW</sequence>
<dbReference type="RefSeq" id="XP_031573855.1">
    <property type="nucleotide sequence ID" value="XM_031717995.1"/>
</dbReference>
<evidence type="ECO:0000256" key="1">
    <source>
        <dbReference type="SAM" id="Phobius"/>
    </source>
</evidence>
<dbReference type="Gene3D" id="1.20.120.1630">
    <property type="match status" value="1"/>
</dbReference>
<reference evidence="3" key="1">
    <citation type="submission" date="2025-08" db="UniProtKB">
        <authorList>
            <consortium name="RefSeq"/>
        </authorList>
    </citation>
    <scope>IDENTIFICATION</scope>
    <source>
        <tissue evidence="3">Tentacle</tissue>
    </source>
</reference>
<feature type="transmembrane region" description="Helical" evidence="1">
    <location>
        <begin position="111"/>
        <end position="132"/>
    </location>
</feature>
<gene>
    <name evidence="3" type="primary">LOC116307698</name>
</gene>
<organism evidence="2 3">
    <name type="scientific">Actinia tenebrosa</name>
    <name type="common">Australian red waratah sea anemone</name>
    <dbReference type="NCBI Taxonomy" id="6105"/>
    <lineage>
        <taxon>Eukaryota</taxon>
        <taxon>Metazoa</taxon>
        <taxon>Cnidaria</taxon>
        <taxon>Anthozoa</taxon>
        <taxon>Hexacorallia</taxon>
        <taxon>Actiniaria</taxon>
        <taxon>Actiniidae</taxon>
        <taxon>Actinia</taxon>
    </lineage>
</organism>
<dbReference type="PANTHER" id="PTHR32251:SF17">
    <property type="entry name" value="STEROID 5-ALPHA REDUCTASE C-TERMINAL DOMAIN-CONTAINING PROTEIN"/>
    <property type="match status" value="1"/>
</dbReference>
<evidence type="ECO:0000313" key="2">
    <source>
        <dbReference type="Proteomes" id="UP000515163"/>
    </source>
</evidence>
<evidence type="ECO:0000313" key="3">
    <source>
        <dbReference type="RefSeq" id="XP_031573855.1"/>
    </source>
</evidence>
<dbReference type="InParanoid" id="A0A6P8JAL3"/>
<keyword evidence="1" id="KW-0812">Transmembrane</keyword>
<accession>A0A6P8JAL3</accession>
<dbReference type="GeneID" id="116307698"/>
<keyword evidence="2" id="KW-1185">Reference proteome</keyword>
<feature type="transmembrane region" description="Helical" evidence="1">
    <location>
        <begin position="18"/>
        <end position="38"/>
    </location>
</feature>
<name>A0A6P8JAL3_ACTTE</name>
<protein>
    <submittedName>
        <fullName evidence="3">Uncharacterized protein LOC116307698</fullName>
    </submittedName>
</protein>
<dbReference type="Pfam" id="PF06966">
    <property type="entry name" value="DUF1295"/>
    <property type="match status" value="1"/>
</dbReference>
<dbReference type="Proteomes" id="UP000515163">
    <property type="component" value="Unplaced"/>
</dbReference>
<dbReference type="PANTHER" id="PTHR32251">
    <property type="entry name" value="3-OXO-5-ALPHA-STEROID 4-DEHYDROGENASE"/>
    <property type="match status" value="1"/>
</dbReference>
<dbReference type="PROSITE" id="PS50244">
    <property type="entry name" value="S5A_REDUCTASE"/>
    <property type="match status" value="1"/>
</dbReference>
<dbReference type="OrthoDB" id="67965at2759"/>
<dbReference type="AlphaFoldDB" id="A0A6P8JAL3"/>